<evidence type="ECO:0000313" key="1">
    <source>
        <dbReference type="EMBL" id="PAF54988.1"/>
    </source>
</evidence>
<name>A0ABX4H5D3_9BACT</name>
<sequence length="382" mass="45084">MLHSPIQQYKKRSKIVFWLFTISTVSSISFLVACSQNVEPEKPKVEPINPVEKMPSNPFEKWGKYWDSALIKNPSAAIYEKVTSNKKPFVQLNTFGFKFFTFSDWYWAWYKPGDEKSLDGAVKIKKDDELVKGKTNEKTPKMKPNIAGGFIKKSEWIYENGNKHTWIWSGENSNFHIEEPEIQKNFDTNHKSISLIENEDDLKIALRFDDESWKTYYEYFKSIDKVTGWDYNNGCKYGPYCVAKKDIKSRFLPWSKTFNYPLIKEKMDLKKYNYLFLKDFWNLEVNNGEADVLLDGGITIEDYDIDIKNKNITLDFREKSALLPRQFVNNISWTGASNRLTSFMIPIEKNKLSDFDFNDWTITYKEHEYTTEIHDLWTKNEP</sequence>
<gene>
    <name evidence="1" type="ORF">CJF60_04625</name>
</gene>
<reference evidence="1" key="1">
    <citation type="submission" date="2017-08" db="EMBL/GenBank/DDBJ databases">
        <authorList>
            <person name="Alvarez-Ponce D."/>
            <person name="Weitzman C.L."/>
            <person name="Tillett R.L."/>
            <person name="Sandmeier F.C."/>
            <person name="Tracy C.R."/>
        </authorList>
    </citation>
    <scope>NUCLEOTIDE SEQUENCE [LARGE SCALE GENOMIC DNA]</scope>
    <source>
        <strain evidence="1">PS6</strain>
    </source>
</reference>
<organism evidence="1 2">
    <name type="scientific">Mycoplasmopsis agassizii</name>
    <dbReference type="NCBI Taxonomy" id="33922"/>
    <lineage>
        <taxon>Bacteria</taxon>
        <taxon>Bacillati</taxon>
        <taxon>Mycoplasmatota</taxon>
        <taxon>Mycoplasmoidales</taxon>
        <taxon>Metamycoplasmataceae</taxon>
        <taxon>Mycoplasmopsis</taxon>
    </lineage>
</organism>
<protein>
    <recommendedName>
        <fullName evidence="3">Lipoprotein</fullName>
    </recommendedName>
</protein>
<evidence type="ECO:0000313" key="2">
    <source>
        <dbReference type="Proteomes" id="UP000217033"/>
    </source>
</evidence>
<comment type="caution">
    <text evidence="1">The sequence shown here is derived from an EMBL/GenBank/DDBJ whole genome shotgun (WGS) entry which is preliminary data.</text>
</comment>
<evidence type="ECO:0008006" key="3">
    <source>
        <dbReference type="Google" id="ProtNLM"/>
    </source>
</evidence>
<proteinExistence type="predicted"/>
<accession>A0ABX4H5D3</accession>
<keyword evidence="2" id="KW-1185">Reference proteome</keyword>
<dbReference type="EMBL" id="NQMN01000002">
    <property type="protein sequence ID" value="PAF54988.1"/>
    <property type="molecule type" value="Genomic_DNA"/>
</dbReference>
<dbReference type="RefSeq" id="WP_084232284.1">
    <property type="nucleotide sequence ID" value="NZ_FWXE01000005.1"/>
</dbReference>
<dbReference type="Proteomes" id="UP000217033">
    <property type="component" value="Unassembled WGS sequence"/>
</dbReference>